<name>A0A511F9B0_9CELL</name>
<dbReference type="Pfam" id="PF04977">
    <property type="entry name" value="DivIC"/>
    <property type="match status" value="1"/>
</dbReference>
<evidence type="ECO:0000256" key="3">
    <source>
        <dbReference type="SAM" id="Phobius"/>
    </source>
</evidence>
<reference evidence="5 7" key="2">
    <citation type="submission" date="2020-08" db="EMBL/GenBank/DDBJ databases">
        <title>Sequencing the genomes of 1000 actinobacteria strains.</title>
        <authorList>
            <person name="Klenk H.-P."/>
        </authorList>
    </citation>
    <scope>NUCLEOTIDE SEQUENCE [LARGE SCALE GENOMIC DNA]</scope>
    <source>
        <strain evidence="5 7">DSM 9581</strain>
    </source>
</reference>
<evidence type="ECO:0000313" key="6">
    <source>
        <dbReference type="Proteomes" id="UP000321723"/>
    </source>
</evidence>
<feature type="compositionally biased region" description="Gly residues" evidence="2">
    <location>
        <begin position="141"/>
        <end position="152"/>
    </location>
</feature>
<feature type="compositionally biased region" description="Low complexity" evidence="2">
    <location>
        <begin position="1"/>
        <end position="17"/>
    </location>
</feature>
<dbReference type="RefSeq" id="WP_276509345.1">
    <property type="nucleotide sequence ID" value="NZ_BJVQ01000007.1"/>
</dbReference>
<dbReference type="PRINTS" id="PR01217">
    <property type="entry name" value="PRICHEXTENSN"/>
</dbReference>
<feature type="region of interest" description="Disordered" evidence="2">
    <location>
        <begin position="253"/>
        <end position="330"/>
    </location>
</feature>
<feature type="compositionally biased region" description="Low complexity" evidence="2">
    <location>
        <begin position="117"/>
        <end position="127"/>
    </location>
</feature>
<evidence type="ECO:0000313" key="4">
    <source>
        <dbReference type="EMBL" id="GEL45813.1"/>
    </source>
</evidence>
<feature type="coiled-coil region" evidence="1">
    <location>
        <begin position="192"/>
        <end position="219"/>
    </location>
</feature>
<evidence type="ECO:0000313" key="7">
    <source>
        <dbReference type="Proteomes" id="UP000564629"/>
    </source>
</evidence>
<sequence>MPPARRPAAPRSGAAPDDPQRPPAPRSAPRTTGVPRSPAPTRRTGTPAPATRRSGDPAARPGAPATAPAGEASPRTAAPATRPPAGAQPATRASGDPAPRPGAGVPQQSVPRPAAPRPATSRARATPSAPPRPATSRPGGTRPGGRGSGGRRATGTETVQQRLPRLFTVRALVMLIVLSIAFVLVFPTLRQYLDQQVQLEQLRAEVSRAEARNEDLQAELDRWSDPAYVEAQARSRLAFVMPGERALRVADPEVVPPDAAPEDEAAGPVSGEADDPTRPWYARVWDSVQIAGVAGTGTSEGPAATGDNGTAPEDGTGATEPAGEPSAPTP</sequence>
<keyword evidence="6" id="KW-1185">Reference proteome</keyword>
<keyword evidence="1" id="KW-0175">Coiled coil</keyword>
<proteinExistence type="predicted"/>
<keyword evidence="3" id="KW-0812">Transmembrane</keyword>
<protein>
    <submittedName>
        <fullName evidence="5">Cell division protein FtsB</fullName>
    </submittedName>
</protein>
<dbReference type="EMBL" id="JACHDN010000001">
    <property type="protein sequence ID" value="MBB5471973.1"/>
    <property type="molecule type" value="Genomic_DNA"/>
</dbReference>
<keyword evidence="5" id="KW-0131">Cell cycle</keyword>
<keyword evidence="3" id="KW-0472">Membrane</keyword>
<dbReference type="EMBL" id="BJVQ01000007">
    <property type="protein sequence ID" value="GEL45813.1"/>
    <property type="molecule type" value="Genomic_DNA"/>
</dbReference>
<comment type="caution">
    <text evidence="4">The sequence shown here is derived from an EMBL/GenBank/DDBJ whole genome shotgun (WGS) entry which is preliminary data.</text>
</comment>
<accession>A0A511F9B0</accession>
<feature type="region of interest" description="Disordered" evidence="2">
    <location>
        <begin position="1"/>
        <end position="157"/>
    </location>
</feature>
<gene>
    <name evidence="4" type="ORF">CHO01_09290</name>
    <name evidence="5" type="ORF">HNR08_000709</name>
</gene>
<evidence type="ECO:0000313" key="5">
    <source>
        <dbReference type="EMBL" id="MBB5471973.1"/>
    </source>
</evidence>
<feature type="transmembrane region" description="Helical" evidence="3">
    <location>
        <begin position="171"/>
        <end position="189"/>
    </location>
</feature>
<dbReference type="Proteomes" id="UP000321723">
    <property type="component" value="Unassembled WGS sequence"/>
</dbReference>
<feature type="compositionally biased region" description="Low complexity" evidence="2">
    <location>
        <begin position="27"/>
        <end position="93"/>
    </location>
</feature>
<evidence type="ECO:0000256" key="1">
    <source>
        <dbReference type="SAM" id="Coils"/>
    </source>
</evidence>
<dbReference type="AlphaFoldDB" id="A0A511F9B0"/>
<keyword evidence="5" id="KW-0132">Cell division</keyword>
<keyword evidence="3" id="KW-1133">Transmembrane helix</keyword>
<dbReference type="GO" id="GO:0051301">
    <property type="term" value="P:cell division"/>
    <property type="evidence" value="ECO:0007669"/>
    <property type="project" value="UniProtKB-KW"/>
</dbReference>
<dbReference type="InterPro" id="IPR007060">
    <property type="entry name" value="FtsL/DivIC"/>
</dbReference>
<dbReference type="Proteomes" id="UP000564629">
    <property type="component" value="Unassembled WGS sequence"/>
</dbReference>
<evidence type="ECO:0000256" key="2">
    <source>
        <dbReference type="SAM" id="MobiDB-lite"/>
    </source>
</evidence>
<reference evidence="4 6" key="1">
    <citation type="submission" date="2019-07" db="EMBL/GenBank/DDBJ databases">
        <title>Whole genome shotgun sequence of Cellulomonas hominis NBRC 16055.</title>
        <authorList>
            <person name="Hosoyama A."/>
            <person name="Uohara A."/>
            <person name="Ohji S."/>
            <person name="Ichikawa N."/>
        </authorList>
    </citation>
    <scope>NUCLEOTIDE SEQUENCE [LARGE SCALE GENOMIC DNA]</scope>
    <source>
        <strain evidence="4 6">NBRC 16055</strain>
    </source>
</reference>
<organism evidence="4 6">
    <name type="scientific">Cellulomonas hominis</name>
    <dbReference type="NCBI Taxonomy" id="156981"/>
    <lineage>
        <taxon>Bacteria</taxon>
        <taxon>Bacillati</taxon>
        <taxon>Actinomycetota</taxon>
        <taxon>Actinomycetes</taxon>
        <taxon>Micrococcales</taxon>
        <taxon>Cellulomonadaceae</taxon>
        <taxon>Cellulomonas</taxon>
    </lineage>
</organism>